<organism evidence="1 2">
    <name type="scientific">Puccinia coronata f. sp. avenae</name>
    <dbReference type="NCBI Taxonomy" id="200324"/>
    <lineage>
        <taxon>Eukaryota</taxon>
        <taxon>Fungi</taxon>
        <taxon>Dikarya</taxon>
        <taxon>Basidiomycota</taxon>
        <taxon>Pucciniomycotina</taxon>
        <taxon>Pucciniomycetes</taxon>
        <taxon>Pucciniales</taxon>
        <taxon>Pucciniaceae</taxon>
        <taxon>Puccinia</taxon>
    </lineage>
</organism>
<dbReference type="AlphaFoldDB" id="A0A2N5TLK6"/>
<evidence type="ECO:0000313" key="1">
    <source>
        <dbReference type="EMBL" id="PLW26389.1"/>
    </source>
</evidence>
<sequence length="84" mass="9350">MNVNGFTSLSLARFIKIPSDPPIGHTLARAPIKLFARSSLAQVDKLLGLIRSELYSCQLTHQARMVQGLLGQKNPTTTRTWPFE</sequence>
<evidence type="ECO:0000313" key="2">
    <source>
        <dbReference type="Proteomes" id="UP000235392"/>
    </source>
</evidence>
<accession>A0A2N5TLK6</accession>
<dbReference type="Proteomes" id="UP000235392">
    <property type="component" value="Unassembled WGS sequence"/>
</dbReference>
<proteinExistence type="predicted"/>
<reference evidence="1 2" key="1">
    <citation type="submission" date="2017-11" db="EMBL/GenBank/DDBJ databases">
        <title>De novo assembly and phasing of dikaryotic genomes from two isolates of Puccinia coronata f. sp. avenae, the causal agent of oat crown rust.</title>
        <authorList>
            <person name="Miller M.E."/>
            <person name="Zhang Y."/>
            <person name="Omidvar V."/>
            <person name="Sperschneider J."/>
            <person name="Schwessinger B."/>
            <person name="Raley C."/>
            <person name="Palmer J.M."/>
            <person name="Garnica D."/>
            <person name="Upadhyaya N."/>
            <person name="Rathjen J."/>
            <person name="Taylor J.M."/>
            <person name="Park R.F."/>
            <person name="Dodds P.N."/>
            <person name="Hirsch C.D."/>
            <person name="Kianian S.F."/>
            <person name="Figueroa M."/>
        </authorList>
    </citation>
    <scope>NUCLEOTIDE SEQUENCE [LARGE SCALE GENOMIC DNA]</scope>
    <source>
        <strain evidence="1">12SD80</strain>
    </source>
</reference>
<gene>
    <name evidence="1" type="ORF">PCASD_25970</name>
</gene>
<comment type="caution">
    <text evidence="1">The sequence shown here is derived from an EMBL/GenBank/DDBJ whole genome shotgun (WGS) entry which is preliminary data.</text>
</comment>
<dbReference type="EMBL" id="PGCI01000467">
    <property type="protein sequence ID" value="PLW26389.1"/>
    <property type="molecule type" value="Genomic_DNA"/>
</dbReference>
<name>A0A2N5TLK6_9BASI</name>
<protein>
    <submittedName>
        <fullName evidence="1">Uncharacterized protein</fullName>
    </submittedName>
</protein>